<protein>
    <recommendedName>
        <fullName evidence="1">Serine aminopeptidase S33 domain-containing protein</fullName>
    </recommendedName>
</protein>
<dbReference type="Proteomes" id="UP000663881">
    <property type="component" value="Unassembled WGS sequence"/>
</dbReference>
<evidence type="ECO:0000313" key="2">
    <source>
        <dbReference type="EMBL" id="CAF1189979.1"/>
    </source>
</evidence>
<proteinExistence type="predicted"/>
<dbReference type="Pfam" id="PF12146">
    <property type="entry name" value="Hydrolase_4"/>
    <property type="match status" value="1"/>
</dbReference>
<sequence length="286" mass="32730">MNYFPIVSFDGLLLAGYHRPSKYAKYPRALLILIHGLAEHSGRYEHLIDYFHDNNFAIIAMDLRGHGQSAGKHGFIPTSEAVYNDLDRLLREARTRYPSCPAILYGHSMGGCIVLSYTLNRFPNKTDTCPYQAVIVSGPWIRLAGSLQPPRPVFKIIRTVCRFRPSLNIRLRFDPHKITRDETIIHSYGQDNSIRRSATLSLAHSIGGVASKLDRASCRFHIPVLIQHGHADSITSHDASLKFSERGENIDFKSWPDCFHELHSEPEREEIFNYTLEWIQKRVFLT</sequence>
<evidence type="ECO:0000313" key="4">
    <source>
        <dbReference type="Proteomes" id="UP000663891"/>
    </source>
</evidence>
<dbReference type="PRINTS" id="PR00111">
    <property type="entry name" value="ABHYDROLASE"/>
</dbReference>
<dbReference type="InterPro" id="IPR029058">
    <property type="entry name" value="AB_hydrolase_fold"/>
</dbReference>
<accession>A0A814VJW9</accession>
<evidence type="ECO:0000313" key="3">
    <source>
        <dbReference type="EMBL" id="CAF3807515.1"/>
    </source>
</evidence>
<organism evidence="2 4">
    <name type="scientific">Adineta steineri</name>
    <dbReference type="NCBI Taxonomy" id="433720"/>
    <lineage>
        <taxon>Eukaryota</taxon>
        <taxon>Metazoa</taxon>
        <taxon>Spiralia</taxon>
        <taxon>Gnathifera</taxon>
        <taxon>Rotifera</taxon>
        <taxon>Eurotatoria</taxon>
        <taxon>Bdelloidea</taxon>
        <taxon>Adinetida</taxon>
        <taxon>Adinetidae</taxon>
        <taxon>Adineta</taxon>
    </lineage>
</organism>
<feature type="domain" description="Serine aminopeptidase S33" evidence="1">
    <location>
        <begin position="27"/>
        <end position="267"/>
    </location>
</feature>
<reference evidence="2" key="1">
    <citation type="submission" date="2021-02" db="EMBL/GenBank/DDBJ databases">
        <authorList>
            <person name="Nowell W R."/>
        </authorList>
    </citation>
    <scope>NUCLEOTIDE SEQUENCE</scope>
</reference>
<name>A0A814VJW9_9BILA</name>
<evidence type="ECO:0000259" key="1">
    <source>
        <dbReference type="Pfam" id="PF12146"/>
    </source>
</evidence>
<dbReference type="SUPFAM" id="SSF53474">
    <property type="entry name" value="alpha/beta-Hydrolases"/>
    <property type="match status" value="1"/>
</dbReference>
<comment type="caution">
    <text evidence="2">The sequence shown here is derived from an EMBL/GenBank/DDBJ whole genome shotgun (WGS) entry which is preliminary data.</text>
</comment>
<dbReference type="Proteomes" id="UP000663891">
    <property type="component" value="Unassembled WGS sequence"/>
</dbReference>
<dbReference type="EMBL" id="CAJOAY010001190">
    <property type="protein sequence ID" value="CAF3807515.1"/>
    <property type="molecule type" value="Genomic_DNA"/>
</dbReference>
<dbReference type="InterPro" id="IPR022742">
    <property type="entry name" value="Hydrolase_4"/>
</dbReference>
<dbReference type="PANTHER" id="PTHR11614">
    <property type="entry name" value="PHOSPHOLIPASE-RELATED"/>
    <property type="match status" value="1"/>
</dbReference>
<dbReference type="OrthoDB" id="194865at2759"/>
<dbReference type="Gene3D" id="3.40.50.1820">
    <property type="entry name" value="alpha/beta hydrolase"/>
    <property type="match status" value="1"/>
</dbReference>
<dbReference type="AlphaFoldDB" id="A0A814VJW9"/>
<gene>
    <name evidence="3" type="ORF">OKA104_LOCUS18861</name>
    <name evidence="2" type="ORF">VCS650_LOCUS24996</name>
</gene>
<dbReference type="InterPro" id="IPR051044">
    <property type="entry name" value="MAG_DAG_Lipase"/>
</dbReference>
<dbReference type="InterPro" id="IPR000073">
    <property type="entry name" value="AB_hydrolase_1"/>
</dbReference>
<dbReference type="EMBL" id="CAJNON010000314">
    <property type="protein sequence ID" value="CAF1189979.1"/>
    <property type="molecule type" value="Genomic_DNA"/>
</dbReference>